<feature type="region of interest" description="Disordered" evidence="10">
    <location>
        <begin position="1106"/>
        <end position="1141"/>
    </location>
</feature>
<evidence type="ECO:0000256" key="1">
    <source>
        <dbReference type="ARBA" id="ARBA00004123"/>
    </source>
</evidence>
<sequence length="1285" mass="143386">MDDAPMDEAARQRYEAKSAQLRADLKQFEADWASRNGGKKPGRQDIKQNPSIASKYKKYNHVRDVLAGKQPATPPRPRKRTSEIDLSQTPSKRPKSTQTPSHTRTINIEDGIFETPSSRTLFSPAMPTSIGPTPQKNGRILGMFDLLEENIENEPPNGDLENKHQRGQCTPSKRPASEMEDTKLGRTPMSSSKRNMLNTFMTPSKRKVDNLSGARTPSSVSKLHLATPAFLRRAPMPTVDEDGQYMSPPAPLRLPRKPLGRSLSSVVAGLRKLEEEKYDDEMDALREMEEETNSSDMTKPTKTMSKAPSEILEPDSQAPQLLGGFDDEGLYDSPTEEVKGRDGQPLRVYKKKGQKRTTRRVNMKPTRSKRPHAAAAEDNVKGNTEEVDDDEVAPETQFDPSKTLDDFPDIDSDPDFAASGTENEATERTKPKKTTDTKKEGKVHKVARKVNELAHANFKRLKLRNNGSKGGPGFDPYSLMDQRFAFIRVKITSATQLFSSRPSKANTAVLLGIPWGARLGLSALRVGIPGGAGLWATFGARVLGDWKDAADIGCFFAIGEGFPQLMLDEVRGWGVTCGFYNVPKECNRFFLKYGDSNFTKQIRQIAPRVELDLGKLKYTPFVGAKSFHIITHVKLVRLKVLLLDTYRRMSGHEGESRLIVWEPSHESFEPTEFSSYFEALKHVDVFSPNHDEICRLLERDCYKNGLFLRKVIEDAAQLFLDMGIGTKRDGAIVVRCAQHGCFYMDAKKRGWIAAYYSHGHHDVVDVTGAGSCFLGAFTVAYFKTGNLKKACSHGTRAASYAMEQYGFPELVKPKGPKDKADDDSGGHDKPNDDSDEDKRNDSSRKDKSPAGPSNQRSASIPIPTSTARPSNRSRLSELGIKKSTSSPGQMLTAGPSNRKPVSDLKGPNIIYSRTVTSTGPRIREPIAGLGNPVPVSAPSRLSTGGPSNQRPVSSSQNPKPIIAHGHSKLNFPKQPVPPRGQSETSFLTKMKNAIIKEYEPPKIKPRRKKPRDISYKDERTVTSRAREPTDDFLLRLLLAGPGLHKGVRAENIFALFSRYGQVKETPRTGAMSGFIQYTTVNAATAAMQNLQDIKLLGKQIKLEVAGPDRPEKNDSPWMLKPTNPIKPNLARYDPSYDSDEEDGYKDRVYEYYPPTDLDSVMWPNTEESKIPLSRKGSWQKPTGGTRRRLSVERLSPRFFIDRDHLLLKLWPPEDITDRHSAYRARLTRRQREEEAEKRTRMAIHVRETIMRALQQVEIDHKRRGDSAAPDVVGGPATKEDTGEGD</sequence>
<dbReference type="InterPro" id="IPR012677">
    <property type="entry name" value="Nucleotide-bd_a/b_plait_sf"/>
</dbReference>
<dbReference type="InterPro" id="IPR040203">
    <property type="entry name" value="Sld2"/>
</dbReference>
<keyword evidence="5 9" id="KW-0539">Nucleus</keyword>
<gene>
    <name evidence="12" type="ORF">NPX13_g6933</name>
</gene>
<dbReference type="CDD" id="cd00590">
    <property type="entry name" value="RRM_SF"/>
    <property type="match status" value="1"/>
</dbReference>
<feature type="region of interest" description="Disordered" evidence="10">
    <location>
        <begin position="151"/>
        <end position="196"/>
    </location>
</feature>
<name>A0A9W8TKY1_9PEZI</name>
<feature type="region of interest" description="Disordered" evidence="10">
    <location>
        <begin position="234"/>
        <end position="258"/>
    </location>
</feature>
<evidence type="ECO:0000313" key="12">
    <source>
        <dbReference type="EMBL" id="KAJ3566992.1"/>
    </source>
</evidence>
<feature type="compositionally biased region" description="Basic residues" evidence="10">
    <location>
        <begin position="348"/>
        <end position="372"/>
    </location>
</feature>
<dbReference type="GO" id="GO:1902977">
    <property type="term" value="P:mitotic DNA replication preinitiation complex assembly"/>
    <property type="evidence" value="ECO:0007669"/>
    <property type="project" value="TreeGrafter"/>
</dbReference>
<reference evidence="12" key="1">
    <citation type="submission" date="2022-07" db="EMBL/GenBank/DDBJ databases">
        <title>Genome Sequence of Xylaria arbuscula.</title>
        <authorList>
            <person name="Buettner E."/>
        </authorList>
    </citation>
    <scope>NUCLEOTIDE SEQUENCE</scope>
    <source>
        <strain evidence="12">VT107</strain>
    </source>
</reference>
<dbReference type="PANTHER" id="PTHR28124">
    <property type="entry name" value="DNA REPLICATION REGULATOR SLD2"/>
    <property type="match status" value="1"/>
</dbReference>
<dbReference type="VEuPathDB" id="FungiDB:F4678DRAFT_442753"/>
<feature type="region of interest" description="Disordered" evidence="10">
    <location>
        <begin position="997"/>
        <end position="1022"/>
    </location>
</feature>
<evidence type="ECO:0000256" key="8">
    <source>
        <dbReference type="PROSITE-ProRule" id="PRU00176"/>
    </source>
</evidence>
<dbReference type="Pfam" id="PF11719">
    <property type="entry name" value="Drc1-Sld2"/>
    <property type="match status" value="1"/>
</dbReference>
<comment type="caution">
    <text evidence="12">The sequence shown here is derived from an EMBL/GenBank/DDBJ whole genome shotgun (WGS) entry which is preliminary data.</text>
</comment>
<comment type="similarity">
    <text evidence="2 9">Belongs to the SLD2 family.</text>
</comment>
<keyword evidence="13" id="KW-1185">Reference proteome</keyword>
<organism evidence="12 13">
    <name type="scientific">Xylaria arbuscula</name>
    <dbReference type="NCBI Taxonomy" id="114810"/>
    <lineage>
        <taxon>Eukaryota</taxon>
        <taxon>Fungi</taxon>
        <taxon>Dikarya</taxon>
        <taxon>Ascomycota</taxon>
        <taxon>Pezizomycotina</taxon>
        <taxon>Sordariomycetes</taxon>
        <taxon>Xylariomycetidae</taxon>
        <taxon>Xylariales</taxon>
        <taxon>Xylariaceae</taxon>
        <taxon>Xylaria</taxon>
    </lineage>
</organism>
<dbReference type="SUPFAM" id="SSF54928">
    <property type="entry name" value="RNA-binding domain, RBD"/>
    <property type="match status" value="1"/>
</dbReference>
<dbReference type="Pfam" id="PF00294">
    <property type="entry name" value="PfkB"/>
    <property type="match status" value="1"/>
</dbReference>
<accession>A0A9W8TKY1</accession>
<evidence type="ECO:0000313" key="13">
    <source>
        <dbReference type="Proteomes" id="UP001148614"/>
    </source>
</evidence>
<dbReference type="Gene3D" id="1.10.10.1460">
    <property type="match status" value="1"/>
</dbReference>
<evidence type="ECO:0000256" key="9">
    <source>
        <dbReference type="RuleBase" id="RU367067"/>
    </source>
</evidence>
<feature type="region of interest" description="Disordered" evidence="10">
    <location>
        <begin position="201"/>
        <end position="220"/>
    </location>
</feature>
<feature type="region of interest" description="Disordered" evidence="10">
    <location>
        <begin position="1257"/>
        <end position="1285"/>
    </location>
</feature>
<feature type="compositionally biased region" description="Basic and acidic residues" evidence="10">
    <location>
        <begin position="425"/>
        <end position="440"/>
    </location>
</feature>
<evidence type="ECO:0000256" key="7">
    <source>
        <dbReference type="ARBA" id="ARBA00025253"/>
    </source>
</evidence>
<feature type="compositionally biased region" description="Polar residues" evidence="10">
    <location>
        <begin position="939"/>
        <end position="958"/>
    </location>
</feature>
<dbReference type="Pfam" id="PF00076">
    <property type="entry name" value="RRM_1"/>
    <property type="match status" value="1"/>
</dbReference>
<comment type="subcellular location">
    <subcellularLocation>
        <location evidence="1 9">Nucleus</location>
    </subcellularLocation>
</comment>
<comment type="function">
    <text evidence="7 9">Has a role in the initiation of DNA replication. Required at S-phase checkpoint.</text>
</comment>
<evidence type="ECO:0000256" key="6">
    <source>
        <dbReference type="ARBA" id="ARBA00023306"/>
    </source>
</evidence>
<evidence type="ECO:0000256" key="3">
    <source>
        <dbReference type="ARBA" id="ARBA00018363"/>
    </source>
</evidence>
<keyword evidence="4 9" id="KW-0235">DNA replication</keyword>
<dbReference type="GO" id="GO:0003697">
    <property type="term" value="F:single-stranded DNA binding"/>
    <property type="evidence" value="ECO:0007669"/>
    <property type="project" value="TreeGrafter"/>
</dbReference>
<dbReference type="InterPro" id="IPR000504">
    <property type="entry name" value="RRM_dom"/>
</dbReference>
<dbReference type="PANTHER" id="PTHR28124:SF1">
    <property type="entry name" value="DNA REPLICATION REGULATOR SLD2"/>
    <property type="match status" value="1"/>
</dbReference>
<dbReference type="VEuPathDB" id="FungiDB:F4678DRAFT_481975"/>
<feature type="compositionally biased region" description="Basic and acidic residues" evidence="10">
    <location>
        <begin position="1011"/>
        <end position="1022"/>
    </location>
</feature>
<dbReference type="GO" id="GO:0006270">
    <property type="term" value="P:DNA replication initiation"/>
    <property type="evidence" value="ECO:0007669"/>
    <property type="project" value="UniProtKB-UniRule"/>
</dbReference>
<proteinExistence type="inferred from homology"/>
<dbReference type="GO" id="GO:0003688">
    <property type="term" value="F:DNA replication origin binding"/>
    <property type="evidence" value="ECO:0007669"/>
    <property type="project" value="TreeGrafter"/>
</dbReference>
<feature type="region of interest" description="Disordered" evidence="10">
    <location>
        <begin position="809"/>
        <end position="983"/>
    </location>
</feature>
<keyword evidence="8" id="KW-0694">RNA-binding</keyword>
<protein>
    <recommendedName>
        <fullName evidence="3 9">DNA replication regulator SLD2</fullName>
    </recommendedName>
</protein>
<dbReference type="InterPro" id="IPR029056">
    <property type="entry name" value="Ribokinase-like"/>
</dbReference>
<dbReference type="EMBL" id="JANPWZ010001292">
    <property type="protein sequence ID" value="KAJ3566992.1"/>
    <property type="molecule type" value="Genomic_DNA"/>
</dbReference>
<feature type="domain" description="RRM" evidence="11">
    <location>
        <begin position="1034"/>
        <end position="1107"/>
    </location>
</feature>
<keyword evidence="6 9" id="KW-0131">Cell cycle</keyword>
<dbReference type="Gene3D" id="3.40.1190.20">
    <property type="match status" value="1"/>
</dbReference>
<dbReference type="GO" id="GO:0000727">
    <property type="term" value="P:double-strand break repair via break-induced replication"/>
    <property type="evidence" value="ECO:0007669"/>
    <property type="project" value="TreeGrafter"/>
</dbReference>
<dbReference type="PROSITE" id="PS50102">
    <property type="entry name" value="RRM"/>
    <property type="match status" value="1"/>
</dbReference>
<feature type="compositionally biased region" description="Polar residues" evidence="10">
    <location>
        <begin position="294"/>
        <end position="306"/>
    </location>
</feature>
<dbReference type="GO" id="GO:0031261">
    <property type="term" value="C:DNA replication preinitiation complex"/>
    <property type="evidence" value="ECO:0007669"/>
    <property type="project" value="TreeGrafter"/>
</dbReference>
<evidence type="ECO:0000259" key="11">
    <source>
        <dbReference type="PROSITE" id="PS50102"/>
    </source>
</evidence>
<dbReference type="InterPro" id="IPR021110">
    <property type="entry name" value="DNA_rep_checkpnt_protein"/>
</dbReference>
<evidence type="ECO:0000256" key="5">
    <source>
        <dbReference type="ARBA" id="ARBA00023242"/>
    </source>
</evidence>
<feature type="region of interest" description="Disordered" evidence="10">
    <location>
        <begin position="287"/>
        <end position="442"/>
    </location>
</feature>
<feature type="region of interest" description="Disordered" evidence="10">
    <location>
        <begin position="33"/>
        <end position="138"/>
    </location>
</feature>
<dbReference type="Gene3D" id="3.30.70.330">
    <property type="match status" value="1"/>
</dbReference>
<dbReference type="GO" id="GO:0003723">
    <property type="term" value="F:RNA binding"/>
    <property type="evidence" value="ECO:0007669"/>
    <property type="project" value="UniProtKB-UniRule"/>
</dbReference>
<dbReference type="InterPro" id="IPR035979">
    <property type="entry name" value="RBD_domain_sf"/>
</dbReference>
<evidence type="ECO:0000256" key="2">
    <source>
        <dbReference type="ARBA" id="ARBA00007276"/>
    </source>
</evidence>
<evidence type="ECO:0000256" key="4">
    <source>
        <dbReference type="ARBA" id="ARBA00022705"/>
    </source>
</evidence>
<evidence type="ECO:0000256" key="10">
    <source>
        <dbReference type="SAM" id="MobiDB-lite"/>
    </source>
</evidence>
<dbReference type="InterPro" id="IPR011611">
    <property type="entry name" value="PfkB_dom"/>
</dbReference>
<feature type="compositionally biased region" description="Basic and acidic residues" evidence="10">
    <location>
        <begin position="811"/>
        <end position="848"/>
    </location>
</feature>
<feature type="compositionally biased region" description="Basic and acidic residues" evidence="10">
    <location>
        <begin position="175"/>
        <end position="184"/>
    </location>
</feature>
<feature type="compositionally biased region" description="Polar residues" evidence="10">
    <location>
        <begin position="851"/>
        <end position="873"/>
    </location>
</feature>
<dbReference type="Proteomes" id="UP001148614">
    <property type="component" value="Unassembled WGS sequence"/>
</dbReference>
<dbReference type="SUPFAM" id="SSF53613">
    <property type="entry name" value="Ribokinase-like"/>
    <property type="match status" value="1"/>
</dbReference>
<feature type="compositionally biased region" description="Polar residues" evidence="10">
    <location>
        <begin position="84"/>
        <end position="106"/>
    </location>
</feature>